<evidence type="ECO:0000313" key="1">
    <source>
        <dbReference type="EMBL" id="AOB42253.1"/>
    </source>
</evidence>
<dbReference type="EMBL" id="VIXF01000003">
    <property type="protein sequence ID" value="MBN9901179.1"/>
    <property type="molecule type" value="Genomic_DNA"/>
</dbReference>
<evidence type="ECO:0000313" key="2">
    <source>
        <dbReference type="EMBL" id="MBN9901179.1"/>
    </source>
</evidence>
<organism evidence="1">
    <name type="scientific">Bacillus thuringiensis</name>
    <dbReference type="NCBI Taxonomy" id="1428"/>
    <lineage>
        <taxon>Bacteria</taxon>
        <taxon>Bacillati</taxon>
        <taxon>Bacillota</taxon>
        <taxon>Bacilli</taxon>
        <taxon>Bacillales</taxon>
        <taxon>Bacillaceae</taxon>
        <taxon>Bacillus</taxon>
        <taxon>Bacillus cereus group</taxon>
    </lineage>
</organism>
<name>A0A1B2RCF3_BACTU</name>
<protein>
    <submittedName>
        <fullName evidence="1">Uncharacterized protein</fullName>
    </submittedName>
</protein>
<reference evidence="1" key="1">
    <citation type="submission" date="2016-05" db="EMBL/GenBank/DDBJ databases">
        <title>Complete sequence and organization of pFR260, the Bacillus thuringiensis INTA Fr7-4 plasmid harbouring the insecticidal genes.</title>
        <authorList>
            <person name="Navas L.E."/>
            <person name="Amadio A.F."/>
            <person name="Ortiz E.M."/>
            <person name="Sauka D.H."/>
            <person name="Benintende G.B."/>
            <person name="Zandomeni R.O."/>
            <person name="Berretta M.F."/>
        </authorList>
    </citation>
    <scope>NUCLEOTIDE SEQUENCE</scope>
    <source>
        <strain evidence="1">INTA Fr7-4</strain>
        <plasmid evidence="1">pFR260</plasmid>
    </source>
</reference>
<gene>
    <name evidence="2" type="ORF">FME64_28105</name>
    <name evidence="1" type="ORF">pFR260_156</name>
</gene>
<dbReference type="Gene3D" id="2.170.15.10">
    <property type="entry name" value="Proaerolysin, chain A, domain 3"/>
    <property type="match status" value="1"/>
</dbReference>
<dbReference type="AlphaFoldDB" id="A0A1B2RCF3"/>
<dbReference type="Proteomes" id="UP000775627">
    <property type="component" value="Unassembled WGS sequence"/>
</dbReference>
<reference evidence="2" key="2">
    <citation type="submission" date="2019-07" db="EMBL/GenBank/DDBJ databases">
        <authorList>
            <person name="Lazarte J.N."/>
            <person name="Poliero A."/>
            <person name="Beron C."/>
        </authorList>
    </citation>
    <scope>NUCLEOTIDE SEQUENCE</scope>
    <source>
        <strain evidence="2">FCC7</strain>
    </source>
</reference>
<keyword evidence="1" id="KW-0614">Plasmid</keyword>
<accession>A0A1B2RCF3</accession>
<proteinExistence type="predicted"/>
<sequence>MTEIQLSKKIIEASAQTIEVPPHKKYKADVVLEQRNFWGDITLTAFARDLKITIKETAGYIAPNGMVDSKKYTFEEGSGAYYKKLIDSHPNRKI</sequence>
<geneLocation type="plasmid" evidence="1">
    <name>pFR260</name>
</geneLocation>
<reference evidence="2" key="3">
    <citation type="journal article" date="2021" name="J. Invertebr. Pathol.">
        <title>Molecular characterization of a Bacillus thuringiensis strain from Argentina, toxic against Lepidoptera and Coleoptera, based on its whole-genome and Cry protein analysis.</title>
        <authorList>
            <person name="Nicolas Lazarte J."/>
            <person name="Pia Valacco M."/>
            <person name="Moreno S."/>
            <person name="Salerno G.L."/>
            <person name="Beron C.M."/>
        </authorList>
    </citation>
    <scope>NUCLEOTIDE SEQUENCE</scope>
    <source>
        <strain evidence="2">FCC7</strain>
    </source>
</reference>
<dbReference type="EMBL" id="KX258624">
    <property type="protein sequence ID" value="AOB42253.1"/>
    <property type="molecule type" value="Genomic_DNA"/>
</dbReference>
<dbReference type="RefSeq" id="WP_076775890.1">
    <property type="nucleotide sequence ID" value="NZ_JAWUAH010000038.1"/>
</dbReference>